<organism evidence="7 8">
    <name type="scientific">Agromyces cerinus subsp. cerinus</name>
    <dbReference type="NCBI Taxonomy" id="232089"/>
    <lineage>
        <taxon>Bacteria</taxon>
        <taxon>Bacillati</taxon>
        <taxon>Actinomycetota</taxon>
        <taxon>Actinomycetes</taxon>
        <taxon>Micrococcales</taxon>
        <taxon>Microbacteriaceae</taxon>
        <taxon>Agromyces</taxon>
    </lineage>
</organism>
<comment type="similarity">
    <text evidence="2 6">Belongs to the FPP/GGPP synthase family.</text>
</comment>
<evidence type="ECO:0000256" key="1">
    <source>
        <dbReference type="ARBA" id="ARBA00001946"/>
    </source>
</evidence>
<dbReference type="GO" id="GO:0046872">
    <property type="term" value="F:metal ion binding"/>
    <property type="evidence" value="ECO:0007669"/>
    <property type="project" value="UniProtKB-KW"/>
</dbReference>
<evidence type="ECO:0000256" key="3">
    <source>
        <dbReference type="ARBA" id="ARBA00022679"/>
    </source>
</evidence>
<dbReference type="InterPro" id="IPR008949">
    <property type="entry name" value="Isoprenoid_synthase_dom_sf"/>
</dbReference>
<evidence type="ECO:0000313" key="7">
    <source>
        <dbReference type="EMBL" id="SIO07341.1"/>
    </source>
</evidence>
<dbReference type="GO" id="GO:0004659">
    <property type="term" value="F:prenyltransferase activity"/>
    <property type="evidence" value="ECO:0007669"/>
    <property type="project" value="InterPro"/>
</dbReference>
<sequence length="420" mass="43807">MLSFSNQLSVFATFVDIIPDEMTKSLAREERATRPVNVDGGAAMKPTPAIANALDSARAGAVLEAEALPLALLVDEFARRAPAITASHWDRVQARCAASGPAPAELIAEARASDGGKHTRPRLVAAAFFGMGGTDTALLAEVAGAQQLLHLGLCMHDDIIDGDRVRHGRPNIVARYTAAGLLEGLTETAAERQAMTAALLAGDLAINAAMLALLEAPAPAAVQRRLAAEASAALETTIAGEFLDVRSELLRPDASEPLLVAELKTAAYSVVLPLRLGAVASDAATHAELECLQQVGIAFGIAYQLADDELGLFGAAEATGKSVLSDVQQGKRTEHVRLAYHRADPAGRALLDAILGDPAATEADAAAIRDFVTRTGARAAVARAIDEHVARGIRLAEAGLPDRLAAYLTDLAHSLRGRTS</sequence>
<evidence type="ECO:0000256" key="2">
    <source>
        <dbReference type="ARBA" id="ARBA00006706"/>
    </source>
</evidence>
<comment type="cofactor">
    <cofactor evidence="1">
        <name>Mg(2+)</name>
        <dbReference type="ChEBI" id="CHEBI:18420"/>
    </cofactor>
</comment>
<dbReference type="PANTHER" id="PTHR12001:SF85">
    <property type="entry name" value="SHORT CHAIN ISOPRENYL DIPHOSPHATE SYNTHASE"/>
    <property type="match status" value="1"/>
</dbReference>
<dbReference type="Pfam" id="PF00348">
    <property type="entry name" value="polyprenyl_synt"/>
    <property type="match status" value="1"/>
</dbReference>
<dbReference type="STRING" id="232089.SAMN05443544_2607"/>
<dbReference type="GO" id="GO:0008299">
    <property type="term" value="P:isoprenoid biosynthetic process"/>
    <property type="evidence" value="ECO:0007669"/>
    <property type="project" value="InterPro"/>
</dbReference>
<dbReference type="Gene3D" id="1.10.600.10">
    <property type="entry name" value="Farnesyl Diphosphate Synthase"/>
    <property type="match status" value="1"/>
</dbReference>
<dbReference type="EMBL" id="FSRJ01000003">
    <property type="protein sequence ID" value="SIO07341.1"/>
    <property type="molecule type" value="Genomic_DNA"/>
</dbReference>
<gene>
    <name evidence="7" type="ORF">SAMN05443544_2607</name>
</gene>
<dbReference type="SUPFAM" id="SSF48576">
    <property type="entry name" value="Terpenoid synthases"/>
    <property type="match status" value="1"/>
</dbReference>
<accession>A0A1N6GIN4</accession>
<dbReference type="PANTHER" id="PTHR12001">
    <property type="entry name" value="GERANYLGERANYL PYROPHOSPHATE SYNTHASE"/>
    <property type="match status" value="1"/>
</dbReference>
<keyword evidence="3 6" id="KW-0808">Transferase</keyword>
<dbReference type="AlphaFoldDB" id="A0A1N6GIN4"/>
<evidence type="ECO:0000256" key="4">
    <source>
        <dbReference type="ARBA" id="ARBA00022723"/>
    </source>
</evidence>
<evidence type="ECO:0000256" key="5">
    <source>
        <dbReference type="ARBA" id="ARBA00022842"/>
    </source>
</evidence>
<evidence type="ECO:0000313" key="8">
    <source>
        <dbReference type="Proteomes" id="UP000184699"/>
    </source>
</evidence>
<keyword evidence="4" id="KW-0479">Metal-binding</keyword>
<keyword evidence="8" id="KW-1185">Reference proteome</keyword>
<proteinExistence type="inferred from homology"/>
<evidence type="ECO:0000256" key="6">
    <source>
        <dbReference type="RuleBase" id="RU004466"/>
    </source>
</evidence>
<dbReference type="Proteomes" id="UP000184699">
    <property type="component" value="Unassembled WGS sequence"/>
</dbReference>
<dbReference type="InterPro" id="IPR000092">
    <property type="entry name" value="Polyprenyl_synt"/>
</dbReference>
<name>A0A1N6GIN4_9MICO</name>
<protein>
    <submittedName>
        <fullName evidence="7">Geranylgeranyl diphosphate synthase, type II</fullName>
    </submittedName>
</protein>
<keyword evidence="5" id="KW-0460">Magnesium</keyword>
<reference evidence="8" key="1">
    <citation type="submission" date="2016-11" db="EMBL/GenBank/DDBJ databases">
        <authorList>
            <person name="Varghese N."/>
            <person name="Submissions S."/>
        </authorList>
    </citation>
    <scope>NUCLEOTIDE SEQUENCE [LARGE SCALE GENOMIC DNA]</scope>
    <source>
        <strain evidence="8">DSM 8595</strain>
    </source>
</reference>